<evidence type="ECO:0000256" key="5">
    <source>
        <dbReference type="ARBA" id="ARBA00022792"/>
    </source>
</evidence>
<dbReference type="HOGENOM" id="CLU_141397_0_1_1"/>
<keyword evidence="3 14" id="KW-0813">Transport</keyword>
<feature type="region of interest" description="Disordered" evidence="15">
    <location>
        <begin position="1"/>
        <end position="47"/>
    </location>
</feature>
<dbReference type="GO" id="GO:0045039">
    <property type="term" value="P:protein insertion into mitochondrial inner membrane"/>
    <property type="evidence" value="ECO:0007669"/>
    <property type="project" value="UniProtKB-ARBA"/>
</dbReference>
<dbReference type="eggNOG" id="KOG1733">
    <property type="taxonomic scope" value="Eukaryota"/>
</dbReference>
<evidence type="ECO:0000256" key="3">
    <source>
        <dbReference type="ARBA" id="ARBA00022448"/>
    </source>
</evidence>
<evidence type="ECO:0000256" key="7">
    <source>
        <dbReference type="ARBA" id="ARBA00022927"/>
    </source>
</evidence>
<dbReference type="GO" id="GO:0046872">
    <property type="term" value="F:metal ion binding"/>
    <property type="evidence" value="ECO:0007669"/>
    <property type="project" value="UniProtKB-KW"/>
</dbReference>
<comment type="domain">
    <text evidence="14">The twin CX3C motif contains 4 conserved Cys residues that form 2 disulfide bonds in the mitochondrial intermembrane space.</text>
</comment>
<dbReference type="InterPro" id="IPR035427">
    <property type="entry name" value="Tim10-like_dom_sf"/>
</dbReference>
<dbReference type="GO" id="GO:0015031">
    <property type="term" value="P:protein transport"/>
    <property type="evidence" value="ECO:0007669"/>
    <property type="project" value="UniProtKB-KW"/>
</dbReference>
<organism evidence="17 18">
    <name type="scientific">Cyphellophora europaea (strain CBS 101466)</name>
    <name type="common">Phialophora europaea</name>
    <dbReference type="NCBI Taxonomy" id="1220924"/>
    <lineage>
        <taxon>Eukaryota</taxon>
        <taxon>Fungi</taxon>
        <taxon>Dikarya</taxon>
        <taxon>Ascomycota</taxon>
        <taxon>Pezizomycotina</taxon>
        <taxon>Eurotiomycetes</taxon>
        <taxon>Chaetothyriomycetidae</taxon>
        <taxon>Chaetothyriales</taxon>
        <taxon>Cyphellophoraceae</taxon>
        <taxon>Cyphellophora</taxon>
    </lineage>
</organism>
<evidence type="ECO:0000256" key="6">
    <source>
        <dbReference type="ARBA" id="ARBA00022833"/>
    </source>
</evidence>
<evidence type="ECO:0000256" key="13">
    <source>
        <dbReference type="ARBA" id="ARBA00025862"/>
    </source>
</evidence>
<dbReference type="Proteomes" id="UP000030752">
    <property type="component" value="Unassembled WGS sequence"/>
</dbReference>
<gene>
    <name evidence="17" type="ORF">HMPREF1541_05851</name>
</gene>
<comment type="function">
    <text evidence="12">Mitochondrial intermembrane chaperone that participates in the import and insertion of some multi-pass transmembrane proteins into the mitochondrial inner membrane. Also required for the transfer of beta-barrel precursors from the TOM complex to the sorting and assembly machinery (SAM complex) of the outer membrane. Acts as a chaperone-like protein that protects the hydrophobic precursors from aggregation and guide them through the mitochondrial intermembrane space. The TIM8-TIM13 complex is non essential and only mediates the import of few proteins, while the predominant TIM9-TIM10 70 kDa complex is crucial and mediates the import of much more proteins.</text>
</comment>
<sequence>MGLFGGSSSSSSSSSSNSTTPTPTDFAPPQAPLSSPSGFNASTASSGEIRQRIQTQISQSSNLANAQVLIKTVNKNCFQHCVPSPGSSLSSKEQTCLSSCMDKYIQAWNAVNVAYVGRLQREQREVPMGGSAL</sequence>
<feature type="compositionally biased region" description="Polar residues" evidence="15">
    <location>
        <begin position="32"/>
        <end position="47"/>
    </location>
</feature>
<dbReference type="InterPro" id="IPR004217">
    <property type="entry name" value="Tim10-like"/>
</dbReference>
<dbReference type="EMBL" id="KB822721">
    <property type="protein sequence ID" value="ETN39625.1"/>
    <property type="molecule type" value="Genomic_DNA"/>
</dbReference>
<protein>
    <recommendedName>
        <fullName evidence="14">Mitochondrial import inner membrane translocase subunit</fullName>
    </recommendedName>
</protein>
<evidence type="ECO:0000256" key="8">
    <source>
        <dbReference type="ARBA" id="ARBA00023010"/>
    </source>
</evidence>
<proteinExistence type="inferred from homology"/>
<keyword evidence="9 14" id="KW-0496">Mitochondrion</keyword>
<dbReference type="InParanoid" id="W2RTH8"/>
<name>W2RTH8_CYPE1</name>
<dbReference type="Gene3D" id="1.10.287.810">
    <property type="entry name" value="Mitochondrial import inner membrane translocase subunit tim13 like domains"/>
    <property type="match status" value="1"/>
</dbReference>
<dbReference type="Pfam" id="PF02953">
    <property type="entry name" value="zf-Tim10_DDP"/>
    <property type="match status" value="1"/>
</dbReference>
<dbReference type="GO" id="GO:0042719">
    <property type="term" value="C:mitochondrial intermembrane space chaperone complex"/>
    <property type="evidence" value="ECO:0007669"/>
    <property type="project" value="UniProtKB-ARBA"/>
</dbReference>
<comment type="subunit">
    <text evidence="13">Heterohexamer; composed of 3 copies of TIM8 and 3 copies of TIM13, named soluble 70 kDa complex. Associates with the TIM22 complex, whose core is composed of TIM22 and TIM54. Interacts with the transmembrane regions of multi-pass transmembrane proteins in transit.</text>
</comment>
<evidence type="ECO:0000256" key="15">
    <source>
        <dbReference type="SAM" id="MobiDB-lite"/>
    </source>
</evidence>
<evidence type="ECO:0000256" key="4">
    <source>
        <dbReference type="ARBA" id="ARBA00022723"/>
    </source>
</evidence>
<dbReference type="STRING" id="1220924.W2RTH8"/>
<feature type="domain" description="Tim10-like" evidence="16">
    <location>
        <begin position="56"/>
        <end position="115"/>
    </location>
</feature>
<evidence type="ECO:0000256" key="2">
    <source>
        <dbReference type="ARBA" id="ARBA00006720"/>
    </source>
</evidence>
<dbReference type="GeneID" id="19973190"/>
<feature type="compositionally biased region" description="Low complexity" evidence="15">
    <location>
        <begin position="7"/>
        <end position="18"/>
    </location>
</feature>
<keyword evidence="18" id="KW-1185">Reference proteome</keyword>
<keyword evidence="8 14" id="KW-0811">Translocation</keyword>
<dbReference type="AlphaFoldDB" id="W2RTH8"/>
<dbReference type="OrthoDB" id="7813104at2759"/>
<evidence type="ECO:0000313" key="18">
    <source>
        <dbReference type="Proteomes" id="UP000030752"/>
    </source>
</evidence>
<comment type="subcellular location">
    <subcellularLocation>
        <location evidence="1 14">Mitochondrion inner membrane</location>
        <topology evidence="1 14">Peripheral membrane protein</topology>
        <orientation evidence="1 14">Intermembrane side</orientation>
    </subcellularLocation>
</comment>
<dbReference type="RefSeq" id="XP_008718410.1">
    <property type="nucleotide sequence ID" value="XM_008720188.1"/>
</dbReference>
<keyword evidence="11 14" id="KW-0143">Chaperone</keyword>
<keyword evidence="7 14" id="KW-0653">Protein transport</keyword>
<evidence type="ECO:0000256" key="12">
    <source>
        <dbReference type="ARBA" id="ARBA00025151"/>
    </source>
</evidence>
<evidence type="ECO:0000256" key="10">
    <source>
        <dbReference type="ARBA" id="ARBA00023157"/>
    </source>
</evidence>
<reference evidence="17 18" key="1">
    <citation type="submission" date="2013-03" db="EMBL/GenBank/DDBJ databases">
        <title>The Genome Sequence of Phialophora europaea CBS 101466.</title>
        <authorList>
            <consortium name="The Broad Institute Genomics Platform"/>
            <person name="Cuomo C."/>
            <person name="de Hoog S."/>
            <person name="Gorbushina A."/>
            <person name="Walker B."/>
            <person name="Young S.K."/>
            <person name="Zeng Q."/>
            <person name="Gargeya S."/>
            <person name="Fitzgerald M."/>
            <person name="Haas B."/>
            <person name="Abouelleil A."/>
            <person name="Allen A.W."/>
            <person name="Alvarado L."/>
            <person name="Arachchi H.M."/>
            <person name="Berlin A.M."/>
            <person name="Chapman S.B."/>
            <person name="Gainer-Dewar J."/>
            <person name="Goldberg J."/>
            <person name="Griggs A."/>
            <person name="Gujja S."/>
            <person name="Hansen M."/>
            <person name="Howarth C."/>
            <person name="Imamovic A."/>
            <person name="Ireland A."/>
            <person name="Larimer J."/>
            <person name="McCowan C."/>
            <person name="Murphy C."/>
            <person name="Pearson M."/>
            <person name="Poon T.W."/>
            <person name="Priest M."/>
            <person name="Roberts A."/>
            <person name="Saif S."/>
            <person name="Shea T."/>
            <person name="Sisk P."/>
            <person name="Sykes S."/>
            <person name="Wortman J."/>
            <person name="Nusbaum C."/>
            <person name="Birren B."/>
        </authorList>
    </citation>
    <scope>NUCLEOTIDE SEQUENCE [LARGE SCALE GENOMIC DNA]</scope>
    <source>
        <strain evidence="17 18">CBS 101466</strain>
    </source>
</reference>
<evidence type="ECO:0000256" key="11">
    <source>
        <dbReference type="ARBA" id="ARBA00023186"/>
    </source>
</evidence>
<keyword evidence="5 14" id="KW-0472">Membrane</keyword>
<keyword evidence="10 14" id="KW-1015">Disulfide bond</keyword>
<keyword evidence="6" id="KW-0862">Zinc</keyword>
<accession>W2RTH8</accession>
<dbReference type="VEuPathDB" id="FungiDB:HMPREF1541_05851"/>
<keyword evidence="4" id="KW-0479">Metal-binding</keyword>
<keyword evidence="5 14" id="KW-0999">Mitochondrion inner membrane</keyword>
<comment type="similarity">
    <text evidence="2 14">Belongs to the small Tim family.</text>
</comment>
<evidence type="ECO:0000256" key="1">
    <source>
        <dbReference type="ARBA" id="ARBA00004137"/>
    </source>
</evidence>
<evidence type="ECO:0000259" key="16">
    <source>
        <dbReference type="Pfam" id="PF02953"/>
    </source>
</evidence>
<dbReference type="FunCoup" id="W2RTH8">
    <property type="interactions" value="414"/>
</dbReference>
<evidence type="ECO:0000256" key="14">
    <source>
        <dbReference type="RuleBase" id="RU367043"/>
    </source>
</evidence>
<evidence type="ECO:0000313" key="17">
    <source>
        <dbReference type="EMBL" id="ETN39625.1"/>
    </source>
</evidence>
<evidence type="ECO:0000256" key="9">
    <source>
        <dbReference type="ARBA" id="ARBA00023128"/>
    </source>
</evidence>
<dbReference type="FunFam" id="1.10.287.810:FF:000001">
    <property type="entry name" value="mitochondrial import inner membrane translocase subunit TIM13"/>
    <property type="match status" value="1"/>
</dbReference>
<dbReference type="SUPFAM" id="SSF144122">
    <property type="entry name" value="Tim10-like"/>
    <property type="match status" value="1"/>
</dbReference>
<dbReference type="GO" id="GO:0005743">
    <property type="term" value="C:mitochondrial inner membrane"/>
    <property type="evidence" value="ECO:0007669"/>
    <property type="project" value="UniProtKB-SubCell"/>
</dbReference>